<dbReference type="Proteomes" id="UP000018130">
    <property type="component" value="Unassembled WGS sequence"/>
</dbReference>
<keyword evidence="1" id="KW-1133">Transmembrane helix</keyword>
<dbReference type="AlphaFoldDB" id="T2JVC0"/>
<feature type="transmembrane region" description="Helical" evidence="1">
    <location>
        <begin position="6"/>
        <end position="30"/>
    </location>
</feature>
<organism evidence="2 3">
    <name type="scientific">Crocosphaera watsonii WH 0402</name>
    <dbReference type="NCBI Taxonomy" id="1284629"/>
    <lineage>
        <taxon>Bacteria</taxon>
        <taxon>Bacillati</taxon>
        <taxon>Cyanobacteriota</taxon>
        <taxon>Cyanophyceae</taxon>
        <taxon>Oscillatoriophycideae</taxon>
        <taxon>Chroococcales</taxon>
        <taxon>Aphanothecaceae</taxon>
        <taxon>Crocosphaera</taxon>
    </lineage>
</organism>
<sequence>MFNQRFLGFLMDIFSVINYQFFGFSSLITLPGELLRN</sequence>
<evidence type="ECO:0000313" key="2">
    <source>
        <dbReference type="EMBL" id="CCQ68956.1"/>
    </source>
</evidence>
<evidence type="ECO:0000256" key="1">
    <source>
        <dbReference type="SAM" id="Phobius"/>
    </source>
</evidence>
<dbReference type="EMBL" id="CAQN01000872">
    <property type="protein sequence ID" value="CCQ68956.1"/>
    <property type="molecule type" value="Genomic_DNA"/>
</dbReference>
<reference evidence="2 3" key="2">
    <citation type="submission" date="2013-09" db="EMBL/GenBank/DDBJ databases">
        <title>Whole genome comparison of six Crocosphaera watsonii strains with differing phenotypes.</title>
        <authorList>
            <person name="Bench S.R."/>
            <person name="Heller P."/>
            <person name="Frank I."/>
            <person name="Arciniega M."/>
            <person name="Shilova I.N."/>
            <person name="Zehr J.P."/>
        </authorList>
    </citation>
    <scope>NUCLEOTIDE SEQUENCE [LARGE SCALE GENOMIC DNA]</scope>
    <source>
        <strain evidence="2 3">WH 0402</strain>
    </source>
</reference>
<proteinExistence type="predicted"/>
<accession>T2JVC0</accession>
<keyword evidence="1" id="KW-0812">Transmembrane</keyword>
<name>T2JVC0_CROWT</name>
<protein>
    <submittedName>
        <fullName evidence="2">Uncharacterized protein</fullName>
    </submittedName>
</protein>
<reference evidence="2 3" key="1">
    <citation type="submission" date="2013-01" db="EMBL/GenBank/DDBJ databases">
        <authorList>
            <person name="Bench S."/>
        </authorList>
    </citation>
    <scope>NUCLEOTIDE SEQUENCE [LARGE SCALE GENOMIC DNA]</scope>
    <source>
        <strain evidence="2 3">WH 0402</strain>
    </source>
</reference>
<gene>
    <name evidence="2" type="ORF">CWATWH0402_5041</name>
</gene>
<keyword evidence="1" id="KW-0472">Membrane</keyword>
<comment type="caution">
    <text evidence="2">The sequence shown here is derived from an EMBL/GenBank/DDBJ whole genome shotgun (WGS) entry which is preliminary data.</text>
</comment>
<evidence type="ECO:0000313" key="3">
    <source>
        <dbReference type="Proteomes" id="UP000018130"/>
    </source>
</evidence>